<reference evidence="4 5" key="1">
    <citation type="journal article" date="2024" name="Nat. Commun.">
        <title>Phylogenomics reveals the evolutionary origins of lichenization in chlorophyte algae.</title>
        <authorList>
            <person name="Puginier C."/>
            <person name="Libourel C."/>
            <person name="Otte J."/>
            <person name="Skaloud P."/>
            <person name="Haon M."/>
            <person name="Grisel S."/>
            <person name="Petersen M."/>
            <person name="Berrin J.G."/>
            <person name="Delaux P.M."/>
            <person name="Dal Grande F."/>
            <person name="Keller J."/>
        </authorList>
    </citation>
    <scope>NUCLEOTIDE SEQUENCE [LARGE SCALE GENOMIC DNA]</scope>
    <source>
        <strain evidence="4 5">SAG 2043</strain>
    </source>
</reference>
<dbReference type="GO" id="GO:0005737">
    <property type="term" value="C:cytoplasm"/>
    <property type="evidence" value="ECO:0007669"/>
    <property type="project" value="TreeGrafter"/>
</dbReference>
<protein>
    <submittedName>
        <fullName evidence="4">Uncharacterized protein</fullName>
    </submittedName>
</protein>
<comment type="caution">
    <text evidence="4">The sequence shown here is derived from an EMBL/GenBank/DDBJ whole genome shotgun (WGS) entry which is preliminary data.</text>
</comment>
<dbReference type="Gene3D" id="2.60.40.10">
    <property type="entry name" value="Immunoglobulins"/>
    <property type="match status" value="6"/>
</dbReference>
<feature type="domain" description="Deleted in lung and esophageal cancer protein 1 Ig-like" evidence="3">
    <location>
        <begin position="522"/>
        <end position="608"/>
    </location>
</feature>
<dbReference type="GO" id="GO:0005929">
    <property type="term" value="C:cilium"/>
    <property type="evidence" value="ECO:0007669"/>
    <property type="project" value="TreeGrafter"/>
</dbReference>
<sequence length="1566" mass="168480">MASRAWHSTGCSHGQLVTPACSQTAFHINTSVRHAGRDDALCKHVAVLEPQNAKLARLSGLSYRPAADLRSLLEKEGLRLVAQGQTNFTRWYVADENLLRCWPEPFAADMTQPRGALQAHAGVSSMAHELYQELLPHLAAAASSRQQLIFGGHSMGGALAVLLAALAKLQLQISADRIHCVTFGAPPVLALGAKANGRDIMQVLGLPPTAIQSFVLDNDPIPRAMLSVDPTFALLKRWPIMRSLLELRQTWLGPATAFTPSRFLFDNAGEVYLIRWTLEEGHQGPTLKRTVTTSKYDASTAAVDDLAKYLTEAREQADAAEAKRAAQADQEFTPNWRRTGLPAKPSPLLVEADRLRAQGILDPKQPLASYHVVLSKEVLAPPQPLEDLGGRDAPPHYMATTTNLQNRSRTLIAAAGNRAPVHNKLASWHLLAEEELQQKLAASAARRKAMMQTMSNDQWDQEQKVIKNIKQKLSFLRNPRYVPPSSPTKREQRVQWGVHDTCKSKPPALKVSLTSVPGNYFLMEPAIIQFGDYQIGQTYEVAVKLRNVDHVGRRARLLPPATPFFSLSPVTFPAAVGVIAPGMHCEFRVYFTPHSLADYDDGFTIESDRTQLHIPVTARRPPPLLSLPGCIDLGHVVLGNVQVVDLPVHNAGGAGRFEVASLDGQPLAVQEDGAVAFGRFRLSPSCFALGCNETTQLQVTFSPDLEGDHHEEFKLVCDNGQQLIFTLYGRGAVPRAAMAQIDGHGISEQDLQRPLWFGEVVYGTEPGFERSLVVHNATPLPFPFVWRQTAGSGADAGAFSISPSQGSLPAGNDATFAVRFRPAARGRSAAQVQLLVDTSVDGHLQQYDHLISQIDLEGVGVSCAVEVQPSVLCCAGPMGLGQERRLPVTIHNHSNVVADLAWQNCDQCIAIERAELAIAPGAVLEAHVVVRALEVGGLHRRLEAHVSSGQPLTLDVSATVHGPKVEMQAAAVDFGLVRINTCATTELLLLNTSAECEAAWQLSEVVQADAAFAWPGLSFSQSQGVLPPSATIKLQVTFQAGHEGQLCSILRCEAEGGQAHHLSVAATVVAPRLALDRCLLDLANTYVGMLREERLLLRNMTMLPTRFAWQQPSGDAMQLDIHPAQGELGPGEQVEVAVMLTPLQQGSMEVAADCLVADMAEPLGFGVRTHAGGLAATYEISPLSQDGPPPAPSSTPHHAHQARPLLAHFGECCPLGSTQRLLLTVRNGSAIAAPVAVWLDTFGCPYSPPPSFGQSPAAGSTLQRGGNSVHAMHSGSRGSVHAPDSQAGLHSPHPSRSSHPSRASHRSATKRLPATIRLDNRHEHSAAFHGRTGQLAVSLRDSLAATRELSGSRGIAIAIASTTHMLPAWGVAQFELICYTDMVGDYTDVLHVQVGDLPIQDIPMRIGSFHAYAAPPPVPLTPLRIDLVGEGIMPVLEPEYPDDGSQLSFRCSASDDPLAHSSYSKHVILTNRQACPLTFSLIPEGPFMIASAAASVQHPISKPGRGLGMPKTQIVMVTYTPGPGGSKPSTKSLMFSVRQGQGCTVQLAGTGSLEEGRENIVKSLVV</sequence>
<feature type="compositionally biased region" description="Polar residues" evidence="1">
    <location>
        <begin position="1253"/>
        <end position="1266"/>
    </location>
</feature>
<evidence type="ECO:0000256" key="1">
    <source>
        <dbReference type="SAM" id="MobiDB-lite"/>
    </source>
</evidence>
<dbReference type="GO" id="GO:0006629">
    <property type="term" value="P:lipid metabolic process"/>
    <property type="evidence" value="ECO:0007669"/>
    <property type="project" value="InterPro"/>
</dbReference>
<proteinExistence type="predicted"/>
<gene>
    <name evidence="4" type="ORF">WJX72_009195</name>
</gene>
<dbReference type="GO" id="GO:0015631">
    <property type="term" value="F:tubulin binding"/>
    <property type="evidence" value="ECO:0007669"/>
    <property type="project" value="TreeGrafter"/>
</dbReference>
<dbReference type="EMBL" id="JALJOR010000002">
    <property type="protein sequence ID" value="KAK9824288.1"/>
    <property type="molecule type" value="Genomic_DNA"/>
</dbReference>
<dbReference type="InterPro" id="IPR002921">
    <property type="entry name" value="Fungal_lipase-type"/>
</dbReference>
<feature type="domain" description="Fungal lipase-type" evidence="2">
    <location>
        <begin position="106"/>
        <end position="226"/>
    </location>
</feature>
<dbReference type="Pfam" id="PF01764">
    <property type="entry name" value="Lipase_3"/>
    <property type="match status" value="1"/>
</dbReference>
<accession>A0AAW1QS56</accession>
<dbReference type="InterPro" id="IPR013783">
    <property type="entry name" value="Ig-like_fold"/>
</dbReference>
<feature type="region of interest" description="Disordered" evidence="1">
    <location>
        <begin position="1253"/>
        <end position="1316"/>
    </location>
</feature>
<dbReference type="SUPFAM" id="SSF53474">
    <property type="entry name" value="alpha/beta-Hydrolases"/>
    <property type="match status" value="1"/>
</dbReference>
<dbReference type="InterPro" id="IPR059041">
    <property type="entry name" value="Ig_DLEC1_1"/>
</dbReference>
<dbReference type="PANTHER" id="PTHR46348">
    <property type="entry name" value="DELETED IN LUNG AND ESOPHAGEAL CANCER PROTEIN 1"/>
    <property type="match status" value="1"/>
</dbReference>
<evidence type="ECO:0000259" key="3">
    <source>
        <dbReference type="Pfam" id="PF23277"/>
    </source>
</evidence>
<feature type="region of interest" description="Disordered" evidence="1">
    <location>
        <begin position="323"/>
        <end position="344"/>
    </location>
</feature>
<dbReference type="Pfam" id="PF23316">
    <property type="entry name" value="Ig_DLEC1_6th"/>
    <property type="match status" value="1"/>
</dbReference>
<dbReference type="InterPro" id="IPR033304">
    <property type="entry name" value="DLEC1"/>
</dbReference>
<feature type="compositionally biased region" description="Low complexity" evidence="1">
    <location>
        <begin position="1290"/>
        <end position="1301"/>
    </location>
</feature>
<evidence type="ECO:0000313" key="4">
    <source>
        <dbReference type="EMBL" id="KAK9824288.1"/>
    </source>
</evidence>
<feature type="region of interest" description="Disordered" evidence="1">
    <location>
        <begin position="1180"/>
        <end position="1201"/>
    </location>
</feature>
<dbReference type="Proteomes" id="UP001489004">
    <property type="component" value="Unassembled WGS sequence"/>
</dbReference>
<dbReference type="Gene3D" id="3.40.50.1820">
    <property type="entry name" value="alpha/beta hydrolase"/>
    <property type="match status" value="1"/>
</dbReference>
<dbReference type="PANTHER" id="PTHR46348:SF1">
    <property type="entry name" value="DELETED IN LUNG AND ESOPHAGEAL CANCER PROTEIN 1"/>
    <property type="match status" value="1"/>
</dbReference>
<keyword evidence="5" id="KW-1185">Reference proteome</keyword>
<organism evidence="4 5">
    <name type="scientific">[Myrmecia] bisecta</name>
    <dbReference type="NCBI Taxonomy" id="41462"/>
    <lineage>
        <taxon>Eukaryota</taxon>
        <taxon>Viridiplantae</taxon>
        <taxon>Chlorophyta</taxon>
        <taxon>core chlorophytes</taxon>
        <taxon>Trebouxiophyceae</taxon>
        <taxon>Trebouxiales</taxon>
        <taxon>Trebouxiaceae</taxon>
        <taxon>Myrmecia</taxon>
    </lineage>
</organism>
<evidence type="ECO:0000259" key="2">
    <source>
        <dbReference type="Pfam" id="PF01764"/>
    </source>
</evidence>
<name>A0AAW1QS56_9CHLO</name>
<dbReference type="InterPro" id="IPR029058">
    <property type="entry name" value="AB_hydrolase_fold"/>
</dbReference>
<evidence type="ECO:0000313" key="5">
    <source>
        <dbReference type="Proteomes" id="UP001489004"/>
    </source>
</evidence>
<dbReference type="GO" id="GO:0008285">
    <property type="term" value="P:negative regulation of cell population proliferation"/>
    <property type="evidence" value="ECO:0007669"/>
    <property type="project" value="InterPro"/>
</dbReference>
<dbReference type="Pfam" id="PF23277">
    <property type="entry name" value="Ig_Dlec1_1"/>
    <property type="match status" value="1"/>
</dbReference>